<comment type="caution">
    <text evidence="5">The sequence shown here is derived from an EMBL/GenBank/DDBJ whole genome shotgun (WGS) entry which is preliminary data.</text>
</comment>
<dbReference type="PANTHER" id="PTHR33376">
    <property type="match status" value="1"/>
</dbReference>
<protein>
    <submittedName>
        <fullName evidence="5">TRAP transporter substrate-binding protein DctP</fullName>
    </submittedName>
</protein>
<dbReference type="Pfam" id="PF03480">
    <property type="entry name" value="DctP"/>
    <property type="match status" value="1"/>
</dbReference>
<evidence type="ECO:0000256" key="1">
    <source>
        <dbReference type="ARBA" id="ARBA00004418"/>
    </source>
</evidence>
<dbReference type="CDD" id="cd13601">
    <property type="entry name" value="PBP2_TRAP_DctP1_3_4_like"/>
    <property type="match status" value="1"/>
</dbReference>
<name>A0ABV7GRL1_9RHOB</name>
<sequence length="339" mass="36286">MKIGILSLPAMALAGLLPALAHAQETYTLRIADQFPLTHIASKLTIQPFIEEVEARSEGRITFEHYPAEQLAKGRGMLDAVRTGVTDIGLQVAGYVSDRLPLSTVVELPSISSDVEKCFNAFQTLAEGELLEREFKPMGVRAIEVNCTPPQFMTTGVDEISSLEDIAGLKLRAGGSAVELTLTELGAIPVKMSAPDIYVGVERGTLDGAVFAPASTLGYNLQNIVGGVAKNVSFGSNAAILFMNENSFQKLPPDLQEIILEVGKQVGYDVAEAYNSGTQDALDEIAAAGVNVYDFPEDVVERIRAAQEKVGEVWVEQMNSRNLPGTEILDAATAAAMTN</sequence>
<gene>
    <name evidence="5" type="primary">dctP</name>
    <name evidence="5" type="ORF">ACFOGP_08970</name>
</gene>
<dbReference type="RefSeq" id="WP_275632822.1">
    <property type="nucleotide sequence ID" value="NZ_JARGYD010000004.1"/>
</dbReference>
<comment type="subcellular location">
    <subcellularLocation>
        <location evidence="1">Periplasm</location>
    </subcellularLocation>
</comment>
<dbReference type="InterPro" id="IPR018389">
    <property type="entry name" value="DctP_fam"/>
</dbReference>
<dbReference type="InterPro" id="IPR038404">
    <property type="entry name" value="TRAP_DctP_sf"/>
</dbReference>
<dbReference type="Proteomes" id="UP001595632">
    <property type="component" value="Unassembled WGS sequence"/>
</dbReference>
<reference evidence="6" key="1">
    <citation type="journal article" date="2019" name="Int. J. Syst. Evol. Microbiol.">
        <title>The Global Catalogue of Microorganisms (GCM) 10K type strain sequencing project: providing services to taxonomists for standard genome sequencing and annotation.</title>
        <authorList>
            <consortium name="The Broad Institute Genomics Platform"/>
            <consortium name="The Broad Institute Genome Sequencing Center for Infectious Disease"/>
            <person name="Wu L."/>
            <person name="Ma J."/>
        </authorList>
    </citation>
    <scope>NUCLEOTIDE SEQUENCE [LARGE SCALE GENOMIC DNA]</scope>
    <source>
        <strain evidence="6">KCTC 52366</strain>
    </source>
</reference>
<dbReference type="Gene3D" id="3.40.190.170">
    <property type="entry name" value="Bacterial extracellular solute-binding protein, family 7"/>
    <property type="match status" value="1"/>
</dbReference>
<organism evidence="5 6">
    <name type="scientific">Psychromarinibacter halotolerans</name>
    <dbReference type="NCBI Taxonomy" id="1775175"/>
    <lineage>
        <taxon>Bacteria</taxon>
        <taxon>Pseudomonadati</taxon>
        <taxon>Pseudomonadota</taxon>
        <taxon>Alphaproteobacteria</taxon>
        <taxon>Rhodobacterales</taxon>
        <taxon>Paracoccaceae</taxon>
        <taxon>Psychromarinibacter</taxon>
    </lineage>
</organism>
<keyword evidence="2 4" id="KW-0732">Signal</keyword>
<feature type="chain" id="PRO_5045809156" evidence="4">
    <location>
        <begin position="24"/>
        <end position="339"/>
    </location>
</feature>
<evidence type="ECO:0000256" key="4">
    <source>
        <dbReference type="SAM" id="SignalP"/>
    </source>
</evidence>
<dbReference type="EMBL" id="JBHRTB010000010">
    <property type="protein sequence ID" value="MFC3142839.1"/>
    <property type="molecule type" value="Genomic_DNA"/>
</dbReference>
<dbReference type="NCBIfam" id="NF037995">
    <property type="entry name" value="TRAP_S1"/>
    <property type="match status" value="1"/>
</dbReference>
<dbReference type="PANTHER" id="PTHR33376:SF15">
    <property type="entry name" value="BLL6794 PROTEIN"/>
    <property type="match status" value="1"/>
</dbReference>
<evidence type="ECO:0000256" key="2">
    <source>
        <dbReference type="ARBA" id="ARBA00022729"/>
    </source>
</evidence>
<evidence type="ECO:0000313" key="6">
    <source>
        <dbReference type="Proteomes" id="UP001595632"/>
    </source>
</evidence>
<feature type="signal peptide" evidence="4">
    <location>
        <begin position="1"/>
        <end position="23"/>
    </location>
</feature>
<keyword evidence="6" id="KW-1185">Reference proteome</keyword>
<keyword evidence="3" id="KW-0574">Periplasm</keyword>
<proteinExistence type="predicted"/>
<accession>A0ABV7GRL1</accession>
<evidence type="ECO:0000313" key="5">
    <source>
        <dbReference type="EMBL" id="MFC3142839.1"/>
    </source>
</evidence>
<evidence type="ECO:0000256" key="3">
    <source>
        <dbReference type="ARBA" id="ARBA00022764"/>
    </source>
</evidence>